<evidence type="ECO:0000259" key="4">
    <source>
        <dbReference type="Pfam" id="PF24545"/>
    </source>
</evidence>
<dbReference type="PANTHER" id="PTHR12975">
    <property type="entry name" value="TRANSPORT PROTEIN TRAPP"/>
    <property type="match status" value="1"/>
</dbReference>
<dbReference type="InterPro" id="IPR058538">
    <property type="entry name" value="Ig_TPPC8_2nd"/>
</dbReference>
<keyword evidence="7" id="KW-1185">Reference proteome</keyword>
<sequence length="1479" mass="166716">MAQCTQTAFEFIQSAFCPMVAVMCSEDADKVCQKNNLSFVEMVRPFCHLTSEAHARDPSGVIHAVRNWRIRLVEMSATHPPQHVVNKLLSEVVSRTQPLNTDPSTLTPEAQMKASAPWFEAFRDCFFQLVKPSDHEFIRHFLACLIVVSSHHPDPMNAFATMSSQQLEQQSEQHGHFRWFTSTVFKYYLLLHDVSVGEESKAEAVYQSMKSVYGSNACHLLQINSVHHTGTNPRPNLPDPWSQFIIPTSEDTLDWDDDEVGADTQTVEDDPENCAVDENFDPEAAVEETEGGPGRVRSSSGPILIGPLSFDDSPEPEDKLENEIPQKNLSGKQTPKHHHHLASHYRYFSSRHFSGGTRGSSAQRNHGLCLSLSDHDRIKIFVHELGYRGLLQYIERLMRHLNEQIVSRKGLHRYFSGAKKWFSGGKPAGLASGLVPGIIYTSDAPELYQRKLGDLAFLVQNYELAYNCYHTAKRDFNNEHAWFYFAGALEMAAISAFMASYQRSYPTHYMETSITTYLNACRQHQFAIRATLLSTEALKSRNIFLDPAMQFMRMTAEDSDLLCALLLEQAAHCFLHTNPPMIRKYAFNMILAGHRYSKSAQRKHSLRCYRQALYVYNEKSWHLAEDHINFTLGRQSFNLRLLEDAQTFFRQLLEYESLQVPEQQASYLREFLFVFKQLSDMKPKEKSQVERLSVLPLPLIEQDLTRVIPCYQHGLLQSKLRERKVMNNTHESKDNFLNQVFTAKDELEKNHNWTFIGLASFEDNLDLKLAQHWIQLEQETFESVNITPLPPSFRPHMPYLSCKTDNTSRPLCVVRETVGVEVVLKNPLKIPLNLTNLLLLWTFTPENQQESISNEFSSRNEVIKTEVIKSFDINGTETKPARLTLIPYQTGRLHITGIKYSLSSVAINGPIEEKFSTSTASNSAMAAVSILGKNDLVVKGQRMNNTKAEKTSVIYGKDYRLNLEVVSAMPLLEVRFAGFPSHLLCNEVVQTVAEFTNCSDCHLEKLYITTPNPEFFTFGRAPLSAGETTTVSDGKSDSIVDDITRVSEVPIPEGGLPPGSSTKLPVWVHGHKKPGRFKREVLFYYVPPENTSLLRYRVLQHAFNVTTNSSVGVHATARRNRHSALSQSSEDQNQLIVALDVESLVRGDVARKHIEFSVVQVSCASRKWILQPLSHHKTDGAIKVRYGETVMVQFKATKRQGECSSTAELHFSHVCFVESEIPASSSPAVDFFFRSDSWQEQKKLSQTKEAGSVDDASQVDIGLIVFWQTSYIDKDFQQQIVNGQSHVNISRLAETVSALTQAQVQPTEPVSNETVSPSGLNNQELLVKYSLRHPASLQVDFSTSRLARLSVELLLHNCCSKPVDVFVELFSSVGNSTAVLEDKPTDAQDNFFSFDTDSSPASKSSPTSLTWIGQTSRRFHLPSSGSSSLVFRALVTLPGVYNMNNFRVLAKLSEELEPGGSMVLQKPCPPSFVVVENTS</sequence>
<accession>A0ABN8PR51</accession>
<dbReference type="Pfam" id="PF24545">
    <property type="entry name" value="Ig_TPPC8_1st"/>
    <property type="match status" value="1"/>
</dbReference>
<dbReference type="InterPro" id="IPR058541">
    <property type="entry name" value="Ig_TPPC8_1st"/>
</dbReference>
<name>A0ABN8PR51_9CNID</name>
<organism evidence="6 7">
    <name type="scientific">Porites evermanni</name>
    <dbReference type="NCBI Taxonomy" id="104178"/>
    <lineage>
        <taxon>Eukaryota</taxon>
        <taxon>Metazoa</taxon>
        <taxon>Cnidaria</taxon>
        <taxon>Anthozoa</taxon>
        <taxon>Hexacorallia</taxon>
        <taxon>Scleractinia</taxon>
        <taxon>Fungiina</taxon>
        <taxon>Poritidae</taxon>
        <taxon>Porites</taxon>
    </lineage>
</organism>
<feature type="domain" description="TPPC8 C-terminal Ig-like" evidence="2">
    <location>
        <begin position="1326"/>
        <end position="1451"/>
    </location>
</feature>
<evidence type="ECO:0000259" key="2">
    <source>
        <dbReference type="Pfam" id="PF24542"/>
    </source>
</evidence>
<reference evidence="6 7" key="1">
    <citation type="submission" date="2022-05" db="EMBL/GenBank/DDBJ databases">
        <authorList>
            <consortium name="Genoscope - CEA"/>
            <person name="William W."/>
        </authorList>
    </citation>
    <scope>NUCLEOTIDE SEQUENCE [LARGE SCALE GENOMIC DNA]</scope>
</reference>
<evidence type="ECO:0000313" key="7">
    <source>
        <dbReference type="Proteomes" id="UP001159427"/>
    </source>
</evidence>
<evidence type="ECO:0000259" key="3">
    <source>
        <dbReference type="Pfam" id="PF24544"/>
    </source>
</evidence>
<feature type="region of interest" description="Disordered" evidence="1">
    <location>
        <begin position="285"/>
        <end position="321"/>
    </location>
</feature>
<dbReference type="EMBL" id="CALNXI010000965">
    <property type="protein sequence ID" value="CAH3149168.1"/>
    <property type="molecule type" value="Genomic_DNA"/>
</dbReference>
<protein>
    <recommendedName>
        <fullName evidence="8">Trafficking protein particle complex subunit 8</fullName>
    </recommendedName>
</protein>
<dbReference type="InterPro" id="IPR058540">
    <property type="entry name" value="Ig_TPPC8_3rd"/>
</dbReference>
<feature type="domain" description="TPPC8 first Ig-like" evidence="4">
    <location>
        <begin position="763"/>
        <end position="984"/>
    </location>
</feature>
<dbReference type="PANTHER" id="PTHR12975:SF6">
    <property type="entry name" value="TRAFFICKING PROTEIN PARTICLE COMPLEX SUBUNIT 8"/>
    <property type="match status" value="1"/>
</dbReference>
<dbReference type="Proteomes" id="UP001159427">
    <property type="component" value="Unassembled WGS sequence"/>
</dbReference>
<dbReference type="Pfam" id="PF24542">
    <property type="entry name" value="Ig_TPPC8_C"/>
    <property type="match status" value="1"/>
</dbReference>
<feature type="domain" description="TPPC8 third Ig-like" evidence="5">
    <location>
        <begin position="1104"/>
        <end position="1287"/>
    </location>
</feature>
<evidence type="ECO:0008006" key="8">
    <source>
        <dbReference type="Google" id="ProtNLM"/>
    </source>
</evidence>
<dbReference type="InterPro" id="IPR024420">
    <property type="entry name" value="TRAPP_III_complex_Trs85"/>
</dbReference>
<dbReference type="InterPro" id="IPR057651">
    <property type="entry name" value="Ig_TPPC8_C"/>
</dbReference>
<feature type="domain" description="TPPC8 second Ig-like" evidence="3">
    <location>
        <begin position="985"/>
        <end position="1099"/>
    </location>
</feature>
<evidence type="ECO:0000313" key="6">
    <source>
        <dbReference type="EMBL" id="CAH3149168.1"/>
    </source>
</evidence>
<dbReference type="Pfam" id="PF24546">
    <property type="entry name" value="Ig_TPPC8_3rd"/>
    <property type="match status" value="1"/>
</dbReference>
<dbReference type="Pfam" id="PF24544">
    <property type="entry name" value="Ig_TPPC8_2nd"/>
    <property type="match status" value="1"/>
</dbReference>
<evidence type="ECO:0000259" key="5">
    <source>
        <dbReference type="Pfam" id="PF24546"/>
    </source>
</evidence>
<evidence type="ECO:0000256" key="1">
    <source>
        <dbReference type="SAM" id="MobiDB-lite"/>
    </source>
</evidence>
<proteinExistence type="predicted"/>
<gene>
    <name evidence="6" type="ORF">PEVE_00044824</name>
</gene>
<comment type="caution">
    <text evidence="6">The sequence shown here is derived from an EMBL/GenBank/DDBJ whole genome shotgun (WGS) entry which is preliminary data.</text>
</comment>
<dbReference type="Pfam" id="PF12739">
    <property type="entry name" value="TRAPPC-Trs85"/>
    <property type="match status" value="1"/>
</dbReference>